<dbReference type="Proteomes" id="UP000694941">
    <property type="component" value="Unplaced"/>
</dbReference>
<dbReference type="InterPro" id="IPR005365">
    <property type="entry name" value="Npr3"/>
</dbReference>
<proteinExistence type="inferred from homology"/>
<dbReference type="PANTHER" id="PTHR13153">
    <property type="entry name" value="CGTHBA PROTEIN -14 GENE PROTEIN"/>
    <property type="match status" value="1"/>
</dbReference>
<evidence type="ECO:0000256" key="2">
    <source>
        <dbReference type="RuleBase" id="RU368069"/>
    </source>
</evidence>
<dbReference type="PANTHER" id="PTHR13153:SF5">
    <property type="entry name" value="GATOR COMPLEX PROTEIN NPRL3"/>
    <property type="match status" value="1"/>
</dbReference>
<dbReference type="GeneID" id="106472297"/>
<comment type="function">
    <text evidence="2">As a component of the GATOR1 complex functions as an inhibitor of the amino acid-sensing branch of the TORC1 pathway.</text>
</comment>
<comment type="subcellular location">
    <subcellularLocation>
        <location evidence="2">Lysosome</location>
    </subcellularLocation>
</comment>
<organism evidence="5 6">
    <name type="scientific">Limulus polyphemus</name>
    <name type="common">Atlantic horseshoe crab</name>
    <dbReference type="NCBI Taxonomy" id="6850"/>
    <lineage>
        <taxon>Eukaryota</taxon>
        <taxon>Metazoa</taxon>
        <taxon>Ecdysozoa</taxon>
        <taxon>Arthropoda</taxon>
        <taxon>Chelicerata</taxon>
        <taxon>Merostomata</taxon>
        <taxon>Xiphosura</taxon>
        <taxon>Limulidae</taxon>
        <taxon>Limulus</taxon>
    </lineage>
</organism>
<name>A0ABM1TL51_LIMPO</name>
<accession>A0ABM1TL51</accession>
<feature type="compositionally biased region" description="Low complexity" evidence="3">
    <location>
        <begin position="478"/>
        <end position="487"/>
    </location>
</feature>
<evidence type="ECO:0000313" key="6">
    <source>
        <dbReference type="RefSeq" id="XP_022256607.1"/>
    </source>
</evidence>
<protein>
    <recommendedName>
        <fullName evidence="2">GATOR complex protein NPRL3</fullName>
    </recommendedName>
    <alternativeName>
        <fullName evidence="2">Nitrogen permease regulator 3-like protein</fullName>
    </alternativeName>
</protein>
<dbReference type="RefSeq" id="XP_022256607.1">
    <property type="nucleotide sequence ID" value="XM_022400899.1"/>
</dbReference>
<dbReference type="Pfam" id="PF24064">
    <property type="entry name" value="HTH_NPRL3"/>
    <property type="match status" value="1"/>
</dbReference>
<comment type="similarity">
    <text evidence="1 2">Belongs to the NPR3 family.</text>
</comment>
<dbReference type="InterPro" id="IPR056603">
    <property type="entry name" value="HTH_NPRL3"/>
</dbReference>
<gene>
    <name evidence="6" type="primary">LOC106472297</name>
</gene>
<keyword evidence="5" id="KW-1185">Reference proteome</keyword>
<evidence type="ECO:0000256" key="3">
    <source>
        <dbReference type="SAM" id="MobiDB-lite"/>
    </source>
</evidence>
<evidence type="ECO:0000259" key="4">
    <source>
        <dbReference type="Pfam" id="PF24064"/>
    </source>
</evidence>
<sequence length="586" mass="66072">MDETGPLGLFLVNSGSKGDRLLFRYPYQVDDQKASLSKKKRNNPYALIVSEDYLMSTRGATVSELSEKNVLNALRFPDKALSNLFAVKLELCDRKFELKVNDVRFVGHPTPLSQTFNREPSSVLMFNIVFALRVGTIVFRETELHTLFKSSLILKKQQTPSEHKLSLPSDNDQSPYELILTRCQLAQALKKVLEDLRSTGEVHLRIHNWIEVSFCLPNKVHRTHNKDIFIEPQAIQSCLAALKPYHGMLMLVDVQELLMTLPHDASPALVRLVQITSPLKSLQQLSADTDLTLTQVFQLVGHLVYWAKATIIYPLCESNVYILSPNAPTCINSPLVEKFQEKFVGMSLLSQMSEFSLPTSLSQVANPLNSPQEKKSEEEKHVGLKFRTGGVPWNVKALHFQQVQTIVWMLQHRLLMQLHTYVYLIPTSQPPSLLNLHERDNRRPSTDEALSGGQGFSQSDYGSSFHSEDSLGGSPVHSALSGSSSKSGSEEDLSSRDPSNGDLLAELSPSEREAIMKVPAASNTDDLKLFVRLRPYFTGKHHLEEIMYYENVRRSQLVAVLDKFRDVLITCKHEDATVAAFYRHSR</sequence>
<keyword evidence="2" id="KW-0458">Lysosome</keyword>
<evidence type="ECO:0000313" key="5">
    <source>
        <dbReference type="Proteomes" id="UP000694941"/>
    </source>
</evidence>
<dbReference type="Pfam" id="PF03666">
    <property type="entry name" value="NPR3"/>
    <property type="match status" value="1"/>
</dbReference>
<feature type="domain" description="GATOR1 complex protein NPRL3 C-terminal HTH" evidence="4">
    <location>
        <begin position="508"/>
        <end position="569"/>
    </location>
</feature>
<feature type="region of interest" description="Disordered" evidence="3">
    <location>
        <begin position="434"/>
        <end position="504"/>
    </location>
</feature>
<reference evidence="6" key="1">
    <citation type="submission" date="2025-08" db="UniProtKB">
        <authorList>
            <consortium name="RefSeq"/>
        </authorList>
    </citation>
    <scope>IDENTIFICATION</scope>
    <source>
        <tissue evidence="6">Muscle</tissue>
    </source>
</reference>
<keyword evidence="2" id="KW-0732">Signal</keyword>
<feature type="compositionally biased region" description="Basic and acidic residues" evidence="3">
    <location>
        <begin position="436"/>
        <end position="446"/>
    </location>
</feature>
<feature type="compositionally biased region" description="Polar residues" evidence="3">
    <location>
        <begin position="456"/>
        <end position="465"/>
    </location>
</feature>
<evidence type="ECO:0000256" key="1">
    <source>
        <dbReference type="ARBA" id="ARBA00010546"/>
    </source>
</evidence>